<dbReference type="InterPro" id="IPR051203">
    <property type="entry name" value="Polysaccharide_Synthase-Rel"/>
</dbReference>
<dbReference type="OrthoDB" id="9803111at2"/>
<dbReference type="InterPro" id="IPR036291">
    <property type="entry name" value="NAD(P)-bd_dom_sf"/>
</dbReference>
<dbReference type="PANTHER" id="PTHR43318">
    <property type="entry name" value="UDP-N-ACETYLGLUCOSAMINE 4,6-DEHYDRATASE"/>
    <property type="match status" value="1"/>
</dbReference>
<dbReference type="Proteomes" id="UP000323720">
    <property type="component" value="Unassembled WGS sequence"/>
</dbReference>
<organism evidence="4 5">
    <name type="scientific">Bizionia myxarmorum</name>
    <dbReference type="NCBI Taxonomy" id="291186"/>
    <lineage>
        <taxon>Bacteria</taxon>
        <taxon>Pseudomonadati</taxon>
        <taxon>Bacteroidota</taxon>
        <taxon>Flavobacteriia</taxon>
        <taxon>Flavobacteriales</taxon>
        <taxon>Flavobacteriaceae</taxon>
        <taxon>Bizionia</taxon>
    </lineage>
</organism>
<dbReference type="EMBL" id="VSKK01000003">
    <property type="protein sequence ID" value="TYB76224.1"/>
    <property type="molecule type" value="Genomic_DNA"/>
</dbReference>
<evidence type="ECO:0000256" key="2">
    <source>
        <dbReference type="SAM" id="Phobius"/>
    </source>
</evidence>
<dbReference type="Gene3D" id="3.40.50.720">
    <property type="entry name" value="NAD(P)-binding Rossmann-like Domain"/>
    <property type="match status" value="2"/>
</dbReference>
<keyword evidence="2" id="KW-0812">Transmembrane</keyword>
<dbReference type="PANTHER" id="PTHR43318:SF1">
    <property type="entry name" value="POLYSACCHARIDE BIOSYNTHESIS PROTEIN EPSC-RELATED"/>
    <property type="match status" value="1"/>
</dbReference>
<feature type="transmembrane region" description="Helical" evidence="2">
    <location>
        <begin position="85"/>
        <end position="105"/>
    </location>
</feature>
<sequence>MDKIYSLLRKLSNRYASKWLVLLFDSCIIAFTFFIAHLIRYNFAIDFDFSMFLKQIPFVVLAGIISFLLVSSHKGVVRFTGFKDVVNIVIGVNILATLLIVTTFLSRKYNYNNIFDIAGSIIYIHLLLNMFFLIGAKFFIKSIYRSLITDGEDTKKSIVLIYGAGDSGIITYSAITSDAKSDIDVFGFIDDNERKVGKKINLLYVYSSKNLTKEFIEKHQIDSVIISIQNIDSTRLLQITSKLFALNLNVKIVPAVQTWIDGDLSIGQIKDIKIEDLLGREPINIDNPVLHDEYSNRTILITGAAGSIGSELVRKLSIFNFSNLILIDNAESPLYDLQQELSRNGIPNVTPIIADIRNKVRLDAIFNLYKPEIVFHAAAYKHVPLMEQNPYEAVSVNVLGTRNAVYLSKKYGADKFILISTDKAVNPTNVMGATKRIAEMLICCQQNSQSKTKFIITRFGNVLGSNGSVIPLFKKQIEAGGPLTVTHIDIIRYFMTIPEASLLVLEAAAMGLGHEIFVFDMGKPVKIFDLAKNMIALSGLKYPSDIDIKITGLRPGEKIFEELLIEGENIKPTYNEKIMIAKCKPVNINRTEHLIKELCLLSSTSQNIEIVSKIKDIVSEYHPNNSTYDVLN</sequence>
<dbReference type="RefSeq" id="WP_148404203.1">
    <property type="nucleotide sequence ID" value="NZ_VSKK01000003.1"/>
</dbReference>
<reference evidence="4 5" key="1">
    <citation type="submission" date="2019-08" db="EMBL/GenBank/DDBJ databases">
        <title>Genomes of Antarctic Bizionia species.</title>
        <authorList>
            <person name="Bowman J.P."/>
        </authorList>
    </citation>
    <scope>NUCLEOTIDE SEQUENCE [LARGE SCALE GENOMIC DNA]</scope>
    <source>
        <strain evidence="4 5">ADA-4</strain>
    </source>
</reference>
<feature type="transmembrane region" description="Helical" evidence="2">
    <location>
        <begin position="20"/>
        <end position="39"/>
    </location>
</feature>
<protein>
    <submittedName>
        <fullName evidence="4">Polysaccharide biosynthesis protein</fullName>
    </submittedName>
</protein>
<evidence type="ECO:0000313" key="4">
    <source>
        <dbReference type="EMBL" id="TYB76224.1"/>
    </source>
</evidence>
<dbReference type="AlphaFoldDB" id="A0A5D0R6M8"/>
<comment type="caution">
    <text evidence="4">The sequence shown here is derived from an EMBL/GenBank/DDBJ whole genome shotgun (WGS) entry which is preliminary data.</text>
</comment>
<feature type="domain" description="Polysaccharide biosynthesis protein CapD-like" evidence="3">
    <location>
        <begin position="299"/>
        <end position="582"/>
    </location>
</feature>
<dbReference type="Pfam" id="PF02719">
    <property type="entry name" value="Polysacc_synt_2"/>
    <property type="match status" value="1"/>
</dbReference>
<keyword evidence="2" id="KW-1133">Transmembrane helix</keyword>
<name>A0A5D0R6M8_9FLAO</name>
<dbReference type="SUPFAM" id="SSF51735">
    <property type="entry name" value="NAD(P)-binding Rossmann-fold domains"/>
    <property type="match status" value="1"/>
</dbReference>
<evidence type="ECO:0000313" key="5">
    <source>
        <dbReference type="Proteomes" id="UP000323720"/>
    </source>
</evidence>
<dbReference type="Pfam" id="PF13727">
    <property type="entry name" value="CoA_binding_3"/>
    <property type="match status" value="1"/>
</dbReference>
<dbReference type="SUPFAM" id="SSF53335">
    <property type="entry name" value="S-adenosyl-L-methionine-dependent methyltransferases"/>
    <property type="match status" value="1"/>
</dbReference>
<evidence type="ECO:0000259" key="3">
    <source>
        <dbReference type="Pfam" id="PF02719"/>
    </source>
</evidence>
<feature type="transmembrane region" description="Helical" evidence="2">
    <location>
        <begin position="117"/>
        <end position="140"/>
    </location>
</feature>
<dbReference type="InterPro" id="IPR029063">
    <property type="entry name" value="SAM-dependent_MTases_sf"/>
</dbReference>
<accession>A0A5D0R6M8</accession>
<proteinExistence type="inferred from homology"/>
<feature type="transmembrane region" description="Helical" evidence="2">
    <location>
        <begin position="51"/>
        <end position="73"/>
    </location>
</feature>
<dbReference type="CDD" id="cd05237">
    <property type="entry name" value="UDP_invert_4-6DH_SDR_e"/>
    <property type="match status" value="1"/>
</dbReference>
<keyword evidence="5" id="KW-1185">Reference proteome</keyword>
<comment type="similarity">
    <text evidence="1">Belongs to the polysaccharide synthase family.</text>
</comment>
<evidence type="ECO:0000256" key="1">
    <source>
        <dbReference type="ARBA" id="ARBA00007430"/>
    </source>
</evidence>
<gene>
    <name evidence="4" type="ORF">ES674_11565</name>
</gene>
<keyword evidence="2" id="KW-0472">Membrane</keyword>
<dbReference type="InterPro" id="IPR003869">
    <property type="entry name" value="Polysac_CapD-like"/>
</dbReference>